<dbReference type="GO" id="GO:0000428">
    <property type="term" value="C:DNA-directed RNA polymerase complex"/>
    <property type="evidence" value="ECO:0007669"/>
    <property type="project" value="UniProtKB-KW"/>
</dbReference>
<dbReference type="PANTHER" id="PTHR10535">
    <property type="entry name" value="DNA-DIRECTED RNA POLYMERASES I, II, AND III SUBUNIT RPABC1"/>
    <property type="match status" value="1"/>
</dbReference>
<evidence type="ECO:0000256" key="3">
    <source>
        <dbReference type="ARBA" id="ARBA00023163"/>
    </source>
</evidence>
<dbReference type="EMBL" id="NGJK01000082">
    <property type="protein sequence ID" value="RAP02582.1"/>
    <property type="molecule type" value="Genomic_DNA"/>
</dbReference>
<keyword evidence="4" id="KW-0963">Cytoplasm</keyword>
<keyword evidence="4" id="KW-0808">Transferase</keyword>
<comment type="subunit">
    <text evidence="4">Part of the RNA polymerase complex.</text>
</comment>
<dbReference type="PANTHER" id="PTHR10535:SF0">
    <property type="entry name" value="DNA-DIRECTED RNA POLYMERASES I, II, AND III SUBUNIT RPABC1"/>
    <property type="match status" value="1"/>
</dbReference>
<sequence>MEDIILKADILQHKLVPEHTILSEEEAQKVLDDLNVRLDQIPKILPTDPVVKAIDAKVGDILKITRKSETAGIFVAYRVVRD</sequence>
<organism evidence="6 7">
    <name type="scientific">Methanosphaera stadtmanae</name>
    <dbReference type="NCBI Taxonomy" id="2317"/>
    <lineage>
        <taxon>Archaea</taxon>
        <taxon>Methanobacteriati</taxon>
        <taxon>Methanobacteriota</taxon>
        <taxon>Methanomada group</taxon>
        <taxon>Methanobacteria</taxon>
        <taxon>Methanobacteriales</taxon>
        <taxon>Methanobacteriaceae</taxon>
        <taxon>Methanosphaera</taxon>
    </lineage>
</organism>
<keyword evidence="1 4" id="KW-0240">DNA-directed RNA polymerase</keyword>
<keyword evidence="3 4" id="KW-0804">Transcription</keyword>
<dbReference type="AlphaFoldDB" id="A0A328PXA3"/>
<dbReference type="GO" id="GO:0003677">
    <property type="term" value="F:DNA binding"/>
    <property type="evidence" value="ECO:0007669"/>
    <property type="project" value="InterPro"/>
</dbReference>
<dbReference type="GO" id="GO:0006362">
    <property type="term" value="P:transcription elongation by RNA polymerase I"/>
    <property type="evidence" value="ECO:0007669"/>
    <property type="project" value="TreeGrafter"/>
</dbReference>
<evidence type="ECO:0000313" key="6">
    <source>
        <dbReference type="EMBL" id="RAP02582.1"/>
    </source>
</evidence>
<comment type="function">
    <text evidence="4">DNA-dependent RNA polymerase (RNAP) catalyzes the transcription of DNA into RNA using the four ribonucleoside triphosphates as substrates.</text>
</comment>
<dbReference type="InterPro" id="IPR014381">
    <property type="entry name" value="Arch_Rpo5/euc_Rpb5"/>
</dbReference>
<dbReference type="GO" id="GO:0042797">
    <property type="term" value="P:tRNA transcription by RNA polymerase III"/>
    <property type="evidence" value="ECO:0007669"/>
    <property type="project" value="TreeGrafter"/>
</dbReference>
<dbReference type="GO" id="GO:0003899">
    <property type="term" value="F:DNA-directed RNA polymerase activity"/>
    <property type="evidence" value="ECO:0007669"/>
    <property type="project" value="UniProtKB-UniRule"/>
</dbReference>
<dbReference type="Pfam" id="PF01191">
    <property type="entry name" value="RNA_pol_Rpb5_C"/>
    <property type="match status" value="1"/>
</dbReference>
<dbReference type="InterPro" id="IPR000783">
    <property type="entry name" value="RNA_pol_subH/Rpb5_C"/>
</dbReference>
<dbReference type="HAMAP" id="MF_00025">
    <property type="entry name" value="RNApol_Rpo5_RPB5"/>
    <property type="match status" value="1"/>
</dbReference>
<dbReference type="EC" id="2.7.7.6" evidence="4"/>
<dbReference type="GO" id="GO:0006366">
    <property type="term" value="P:transcription by RNA polymerase II"/>
    <property type="evidence" value="ECO:0007669"/>
    <property type="project" value="TreeGrafter"/>
</dbReference>
<keyword evidence="2 4" id="KW-0548">Nucleotidyltransferase</keyword>
<gene>
    <name evidence="4" type="primary">rpo5</name>
    <name evidence="4" type="synonym">rpoH</name>
    <name evidence="6" type="ORF">CA615_06855</name>
</gene>
<evidence type="ECO:0000313" key="7">
    <source>
        <dbReference type="Proteomes" id="UP000248557"/>
    </source>
</evidence>
<comment type="catalytic activity">
    <reaction evidence="4">
        <text>RNA(n) + a ribonucleoside 5'-triphosphate = RNA(n+1) + diphosphate</text>
        <dbReference type="Rhea" id="RHEA:21248"/>
        <dbReference type="Rhea" id="RHEA-COMP:14527"/>
        <dbReference type="Rhea" id="RHEA-COMP:17342"/>
        <dbReference type="ChEBI" id="CHEBI:33019"/>
        <dbReference type="ChEBI" id="CHEBI:61557"/>
        <dbReference type="ChEBI" id="CHEBI:140395"/>
        <dbReference type="EC" id="2.7.7.6"/>
    </reaction>
</comment>
<dbReference type="NCBIfam" id="NF007129">
    <property type="entry name" value="PRK09570.1"/>
    <property type="match status" value="1"/>
</dbReference>
<protein>
    <recommendedName>
        <fullName evidence="4">DNA-directed RNA polymerase subunit Rpo5</fullName>
        <ecNumber evidence="4">2.7.7.6</ecNumber>
    </recommendedName>
    <alternativeName>
        <fullName evidence="4">DNA-directed RNA polymerase subunit H</fullName>
    </alternativeName>
</protein>
<comment type="subcellular location">
    <subcellularLocation>
        <location evidence="4">Cytoplasm</location>
    </subcellularLocation>
</comment>
<evidence type="ECO:0000259" key="5">
    <source>
        <dbReference type="Pfam" id="PF01191"/>
    </source>
</evidence>
<proteinExistence type="inferred from homology"/>
<dbReference type="GO" id="GO:0005737">
    <property type="term" value="C:cytoplasm"/>
    <property type="evidence" value="ECO:0007669"/>
    <property type="project" value="UniProtKB-SubCell"/>
</dbReference>
<evidence type="ECO:0000256" key="2">
    <source>
        <dbReference type="ARBA" id="ARBA00022695"/>
    </source>
</evidence>
<feature type="domain" description="RNA polymerase subunit H/Rpb5 C-terminal" evidence="5">
    <location>
        <begin position="9"/>
        <end position="80"/>
    </location>
</feature>
<dbReference type="SUPFAM" id="SSF55287">
    <property type="entry name" value="RPB5-like RNA polymerase subunit"/>
    <property type="match status" value="1"/>
</dbReference>
<dbReference type="InterPro" id="IPR035913">
    <property type="entry name" value="RPB5-like_sf"/>
</dbReference>
<evidence type="ECO:0000256" key="4">
    <source>
        <dbReference type="HAMAP-Rule" id="MF_00025"/>
    </source>
</evidence>
<name>A0A328PXA3_9EURY</name>
<comment type="caution">
    <text evidence="6">The sequence shown here is derived from an EMBL/GenBank/DDBJ whole genome shotgun (WGS) entry which is preliminary data.</text>
</comment>
<evidence type="ECO:0000256" key="1">
    <source>
        <dbReference type="ARBA" id="ARBA00022478"/>
    </source>
</evidence>
<comment type="similarity">
    <text evidence="4">Belongs to the archaeal Rpo5/eukaryotic RPB5 RNA polymerase subunit family.</text>
</comment>
<dbReference type="Proteomes" id="UP000248557">
    <property type="component" value="Unassembled WGS sequence"/>
</dbReference>
<accession>A0A328PXA3</accession>
<dbReference type="Gene3D" id="3.90.940.20">
    <property type="entry name" value="RPB5-like RNA polymerase subunit"/>
    <property type="match status" value="1"/>
</dbReference>
<reference evidence="6 7" key="1">
    <citation type="submission" date="2017-05" db="EMBL/GenBank/DDBJ databases">
        <title>Host range expansion of the Methanosphaera genus to humans and monogastric animals involves recent and extensive reduction in genome content.</title>
        <authorList>
            <person name="Hoedt E.C."/>
            <person name="Volmer J.G."/>
            <person name="Parks D.H."/>
            <person name="Rosewarne C.P."/>
            <person name="Denman S.E."/>
            <person name="Mcsweeney C.S."/>
            <person name="O Cuiv P."/>
            <person name="Hugenholtz P."/>
            <person name="Tyson G.W."/>
            <person name="Morrison M."/>
        </authorList>
    </citation>
    <scope>NUCLEOTIDE SEQUENCE [LARGE SCALE GENOMIC DNA]</scope>
    <source>
        <strain evidence="6 7">PA5</strain>
    </source>
</reference>